<proteinExistence type="predicted"/>
<evidence type="ECO:0000313" key="1">
    <source>
        <dbReference type="EMBL" id="KAH3800897.1"/>
    </source>
</evidence>
<name>A0A9D4FRZ5_DREPO</name>
<sequence length="74" mass="8656">MENEVAKEFGIGGAMEHNSICWQSYVDGRCLDDPYIDNIALKFVRQIMQPRRRRHPVESNKTPVLTPQKCFYLN</sequence>
<protein>
    <submittedName>
        <fullName evidence="1">Uncharacterized protein</fullName>
    </submittedName>
</protein>
<reference evidence="1" key="2">
    <citation type="submission" date="2020-11" db="EMBL/GenBank/DDBJ databases">
        <authorList>
            <person name="McCartney M.A."/>
            <person name="Auch B."/>
            <person name="Kono T."/>
            <person name="Mallez S."/>
            <person name="Becker A."/>
            <person name="Gohl D.M."/>
            <person name="Silverstein K.A.T."/>
            <person name="Koren S."/>
            <person name="Bechman K.B."/>
            <person name="Herman A."/>
            <person name="Abrahante J.E."/>
            <person name="Garbe J."/>
        </authorList>
    </citation>
    <scope>NUCLEOTIDE SEQUENCE</scope>
    <source>
        <strain evidence="1">Duluth1</strain>
        <tissue evidence="1">Whole animal</tissue>
    </source>
</reference>
<dbReference type="AlphaFoldDB" id="A0A9D4FRZ5"/>
<accession>A0A9D4FRZ5</accession>
<organism evidence="1 2">
    <name type="scientific">Dreissena polymorpha</name>
    <name type="common">Zebra mussel</name>
    <name type="synonym">Mytilus polymorpha</name>
    <dbReference type="NCBI Taxonomy" id="45954"/>
    <lineage>
        <taxon>Eukaryota</taxon>
        <taxon>Metazoa</taxon>
        <taxon>Spiralia</taxon>
        <taxon>Lophotrochozoa</taxon>
        <taxon>Mollusca</taxon>
        <taxon>Bivalvia</taxon>
        <taxon>Autobranchia</taxon>
        <taxon>Heteroconchia</taxon>
        <taxon>Euheterodonta</taxon>
        <taxon>Imparidentia</taxon>
        <taxon>Neoheterodontei</taxon>
        <taxon>Myida</taxon>
        <taxon>Dreissenoidea</taxon>
        <taxon>Dreissenidae</taxon>
        <taxon>Dreissena</taxon>
    </lineage>
</organism>
<keyword evidence="2" id="KW-1185">Reference proteome</keyword>
<evidence type="ECO:0000313" key="2">
    <source>
        <dbReference type="Proteomes" id="UP000828390"/>
    </source>
</evidence>
<gene>
    <name evidence="1" type="ORF">DPMN_154540</name>
</gene>
<dbReference type="Proteomes" id="UP000828390">
    <property type="component" value="Unassembled WGS sequence"/>
</dbReference>
<dbReference type="EMBL" id="JAIWYP010000007">
    <property type="protein sequence ID" value="KAH3800897.1"/>
    <property type="molecule type" value="Genomic_DNA"/>
</dbReference>
<comment type="caution">
    <text evidence="1">The sequence shown here is derived from an EMBL/GenBank/DDBJ whole genome shotgun (WGS) entry which is preliminary data.</text>
</comment>
<reference evidence="1" key="1">
    <citation type="journal article" date="2019" name="bioRxiv">
        <title>The Genome of the Zebra Mussel, Dreissena polymorpha: A Resource for Invasive Species Research.</title>
        <authorList>
            <person name="McCartney M.A."/>
            <person name="Auch B."/>
            <person name="Kono T."/>
            <person name="Mallez S."/>
            <person name="Zhang Y."/>
            <person name="Obille A."/>
            <person name="Becker A."/>
            <person name="Abrahante J.E."/>
            <person name="Garbe J."/>
            <person name="Badalamenti J.P."/>
            <person name="Herman A."/>
            <person name="Mangelson H."/>
            <person name="Liachko I."/>
            <person name="Sullivan S."/>
            <person name="Sone E.D."/>
            <person name="Koren S."/>
            <person name="Silverstein K.A.T."/>
            <person name="Beckman K.B."/>
            <person name="Gohl D.M."/>
        </authorList>
    </citation>
    <scope>NUCLEOTIDE SEQUENCE</scope>
    <source>
        <strain evidence="1">Duluth1</strain>
        <tissue evidence="1">Whole animal</tissue>
    </source>
</reference>